<evidence type="ECO:0000256" key="11">
    <source>
        <dbReference type="RuleBase" id="RU003783"/>
    </source>
</evidence>
<reference evidence="14 15" key="1">
    <citation type="submission" date="2018-06" db="EMBL/GenBank/DDBJ databases">
        <authorList>
            <consortium name="Pathogen Informatics"/>
            <person name="Doyle S."/>
        </authorList>
    </citation>
    <scope>NUCLEOTIDE SEQUENCE [LARGE SCALE GENOMIC DNA]</scope>
    <source>
        <strain evidence="14 15">NCTC13456</strain>
    </source>
</reference>
<protein>
    <recommendedName>
        <fullName evidence="10">tRNA dimethylallyltransferase</fullName>
        <ecNumber evidence="10">2.5.1.75</ecNumber>
    </recommendedName>
    <alternativeName>
        <fullName evidence="10">Dimethylallyl diphosphate:tRNA dimethylallyltransferase</fullName>
        <shortName evidence="10">DMAPP:tRNA dimethylallyltransferase</shortName>
        <shortName evidence="10">DMATase</shortName>
    </alternativeName>
    <alternativeName>
        <fullName evidence="10">Isopentenyl-diphosphate:tRNA isopentenyltransferase</fullName>
        <shortName evidence="10">IPP transferase</shortName>
        <shortName evidence="10">IPPT</shortName>
        <shortName evidence="10">IPTase</shortName>
    </alternativeName>
</protein>
<keyword evidence="5 10" id="KW-0819">tRNA processing</keyword>
<evidence type="ECO:0000256" key="10">
    <source>
        <dbReference type="HAMAP-Rule" id="MF_00185"/>
    </source>
</evidence>
<dbReference type="PANTHER" id="PTHR11088">
    <property type="entry name" value="TRNA DIMETHYLALLYLTRANSFERASE"/>
    <property type="match status" value="1"/>
</dbReference>
<comment type="caution">
    <text evidence="10">Lacks conserved residue(s) required for the propagation of feature annotation.</text>
</comment>
<dbReference type="NCBIfam" id="TIGR00174">
    <property type="entry name" value="miaA"/>
    <property type="match status" value="1"/>
</dbReference>
<dbReference type="SUPFAM" id="SSF52540">
    <property type="entry name" value="P-loop containing nucleoside triphosphate hydrolases"/>
    <property type="match status" value="2"/>
</dbReference>
<feature type="region of interest" description="Interaction with substrate tRNA" evidence="10">
    <location>
        <begin position="171"/>
        <end position="175"/>
    </location>
</feature>
<keyword evidence="4 10" id="KW-0808">Transferase</keyword>
<dbReference type="AlphaFoldDB" id="A0A376GH50"/>
<dbReference type="HAMAP" id="MF_00185">
    <property type="entry name" value="IPP_trans"/>
    <property type="match status" value="1"/>
</dbReference>
<dbReference type="GO" id="GO:0006400">
    <property type="term" value="P:tRNA modification"/>
    <property type="evidence" value="ECO:0007669"/>
    <property type="project" value="TreeGrafter"/>
</dbReference>
<evidence type="ECO:0000256" key="2">
    <source>
        <dbReference type="ARBA" id="ARBA00003213"/>
    </source>
</evidence>
<evidence type="ECO:0000256" key="5">
    <source>
        <dbReference type="ARBA" id="ARBA00022694"/>
    </source>
</evidence>
<feature type="binding site" evidence="10">
    <location>
        <begin position="22"/>
        <end position="29"/>
    </location>
    <ligand>
        <name>ATP</name>
        <dbReference type="ChEBI" id="CHEBI:30616"/>
    </ligand>
</feature>
<evidence type="ECO:0000313" key="14">
    <source>
        <dbReference type="EMBL" id="STD58692.1"/>
    </source>
</evidence>
<accession>A0A376GH50</accession>
<comment type="catalytic activity">
    <reaction evidence="9 10 11">
        <text>adenosine(37) in tRNA + dimethylallyl diphosphate = N(6)-dimethylallyladenosine(37) in tRNA + diphosphate</text>
        <dbReference type="Rhea" id="RHEA:26482"/>
        <dbReference type="Rhea" id="RHEA-COMP:10162"/>
        <dbReference type="Rhea" id="RHEA-COMP:10375"/>
        <dbReference type="ChEBI" id="CHEBI:33019"/>
        <dbReference type="ChEBI" id="CHEBI:57623"/>
        <dbReference type="ChEBI" id="CHEBI:74411"/>
        <dbReference type="ChEBI" id="CHEBI:74415"/>
        <dbReference type="EC" id="2.5.1.75"/>
    </reaction>
</comment>
<dbReference type="STRING" id="343874.GCA_000805695_00448"/>
<evidence type="ECO:0000256" key="7">
    <source>
        <dbReference type="ARBA" id="ARBA00022840"/>
    </source>
</evidence>
<dbReference type="GO" id="GO:0052381">
    <property type="term" value="F:tRNA dimethylallyltransferase activity"/>
    <property type="evidence" value="ECO:0007669"/>
    <property type="project" value="UniProtKB-UniRule"/>
</dbReference>
<dbReference type="Proteomes" id="UP000254737">
    <property type="component" value="Unassembled WGS sequence"/>
</dbReference>
<feature type="site" description="Interaction with substrate tRNA" evidence="10">
    <location>
        <position position="113"/>
    </location>
</feature>
<dbReference type="Gene3D" id="1.10.20.140">
    <property type="match status" value="1"/>
</dbReference>
<keyword evidence="6 10" id="KW-0547">Nucleotide-binding</keyword>
<evidence type="ECO:0000313" key="15">
    <source>
        <dbReference type="Proteomes" id="UP000254737"/>
    </source>
</evidence>
<evidence type="ECO:0000256" key="12">
    <source>
        <dbReference type="RuleBase" id="RU003784"/>
    </source>
</evidence>
<dbReference type="EC" id="2.5.1.75" evidence="10"/>
<name>A0A376GH50_9FLAO</name>
<keyword evidence="7 10" id="KW-0067">ATP-binding</keyword>
<feature type="binding site" evidence="10">
    <location>
        <begin position="24"/>
        <end position="29"/>
    </location>
    <ligand>
        <name>substrate</name>
    </ligand>
</feature>
<proteinExistence type="inferred from homology"/>
<comment type="subunit">
    <text evidence="10">Monomer.</text>
</comment>
<dbReference type="InterPro" id="IPR027417">
    <property type="entry name" value="P-loop_NTPase"/>
</dbReference>
<dbReference type="EMBL" id="UFXS01000001">
    <property type="protein sequence ID" value="STD58692.1"/>
    <property type="molecule type" value="Genomic_DNA"/>
</dbReference>
<dbReference type="GO" id="GO:0005524">
    <property type="term" value="F:ATP binding"/>
    <property type="evidence" value="ECO:0007669"/>
    <property type="project" value="UniProtKB-UniRule"/>
</dbReference>
<sequence length="311" mass="36483">MRSISYNMQKIQNNKTLISIVGPTAIGKTNLAIEVAKHFQSEIISCDSRQFFKEMKIGTAVPSEEELTEVKHHFIQNISIHEKYSVGDFERDGLAFLNNYFKTNDICVMVGGSGLYEKAITVGFDEFPDVNPKIREDLNNELAEFGIEKLQKELQEVDPKYFEEVDIFNKQRVTRALEIFRSSGLPFSNFRNQDLNKRPFNIIKIGLELPREEMYDRINRRVDIMKNEGLLNEAKNLFPLKDLNALQTVGYRELFDFFEEKITLDFAIEEIKKNTRRFAKRQMTWFKKDETVNWFSPFEQENIINFISNKI</sequence>
<dbReference type="PANTHER" id="PTHR11088:SF60">
    <property type="entry name" value="TRNA DIMETHYLALLYLTRANSFERASE"/>
    <property type="match status" value="1"/>
</dbReference>
<evidence type="ECO:0000256" key="3">
    <source>
        <dbReference type="ARBA" id="ARBA00005842"/>
    </source>
</evidence>
<comment type="function">
    <text evidence="2 10 12">Catalyzes the transfer of a dimethylallyl group onto the adenine at position 37 in tRNAs that read codons beginning with uridine, leading to the formation of N6-(dimethylallyl)adenosine (i(6)A).</text>
</comment>
<keyword evidence="8 10" id="KW-0460">Magnesium</keyword>
<evidence type="ECO:0000256" key="1">
    <source>
        <dbReference type="ARBA" id="ARBA00001946"/>
    </source>
</evidence>
<evidence type="ECO:0000256" key="13">
    <source>
        <dbReference type="RuleBase" id="RU003785"/>
    </source>
</evidence>
<evidence type="ECO:0000256" key="4">
    <source>
        <dbReference type="ARBA" id="ARBA00022679"/>
    </source>
</evidence>
<evidence type="ECO:0000256" key="8">
    <source>
        <dbReference type="ARBA" id="ARBA00022842"/>
    </source>
</evidence>
<dbReference type="InterPro" id="IPR039657">
    <property type="entry name" value="Dimethylallyltransferase"/>
</dbReference>
<evidence type="ECO:0000256" key="6">
    <source>
        <dbReference type="ARBA" id="ARBA00022741"/>
    </source>
</evidence>
<dbReference type="InterPro" id="IPR018022">
    <property type="entry name" value="IPT"/>
</dbReference>
<dbReference type="Pfam" id="PF01715">
    <property type="entry name" value="IPPT"/>
    <property type="match status" value="1"/>
</dbReference>
<gene>
    <name evidence="10 14" type="primary">miaA</name>
    <name evidence="14" type="ORF">NCTC13456_02316</name>
</gene>
<organism evidence="14 15">
    <name type="scientific">Empedobacter falsenii</name>
    <dbReference type="NCBI Taxonomy" id="343874"/>
    <lineage>
        <taxon>Bacteria</taxon>
        <taxon>Pseudomonadati</taxon>
        <taxon>Bacteroidota</taxon>
        <taxon>Flavobacteriia</taxon>
        <taxon>Flavobacteriales</taxon>
        <taxon>Weeksellaceae</taxon>
        <taxon>Empedobacter</taxon>
    </lineage>
</organism>
<comment type="similarity">
    <text evidence="3 10 13">Belongs to the IPP transferase family.</text>
</comment>
<comment type="cofactor">
    <cofactor evidence="1 10">
        <name>Mg(2+)</name>
        <dbReference type="ChEBI" id="CHEBI:18420"/>
    </cofactor>
</comment>
<dbReference type="Gene3D" id="3.40.50.300">
    <property type="entry name" value="P-loop containing nucleotide triphosphate hydrolases"/>
    <property type="match status" value="1"/>
</dbReference>
<evidence type="ECO:0000256" key="9">
    <source>
        <dbReference type="ARBA" id="ARBA00049563"/>
    </source>
</evidence>
<feature type="region of interest" description="Interaction with substrate tRNA" evidence="10">
    <location>
        <begin position="47"/>
        <end position="50"/>
    </location>
</feature>
<feature type="site" description="Interaction with substrate tRNA" evidence="10">
    <location>
        <position position="135"/>
    </location>
</feature>